<keyword evidence="6" id="KW-0442">Lipid degradation</keyword>
<evidence type="ECO:0000256" key="3">
    <source>
        <dbReference type="ARBA" id="ARBA00008750"/>
    </source>
</evidence>
<dbReference type="UniPathway" id="UPA00659"/>
<comment type="pathway">
    <text evidence="1">Lipid metabolism; fatty acid beta-oxidation.</text>
</comment>
<keyword evidence="10" id="KW-0456">Lyase</keyword>
<keyword evidence="7" id="KW-0560">Oxidoreductase</keyword>
<dbReference type="EC" id="4.2.1.17" evidence="4"/>
<organism evidence="16 17">
    <name type="scientific">Jannaschia seosinensis</name>
    <dbReference type="NCBI Taxonomy" id="313367"/>
    <lineage>
        <taxon>Bacteria</taxon>
        <taxon>Pseudomonadati</taxon>
        <taxon>Pseudomonadota</taxon>
        <taxon>Alphaproteobacteria</taxon>
        <taxon>Rhodobacterales</taxon>
        <taxon>Roseobacteraceae</taxon>
        <taxon>Jannaschia</taxon>
    </lineage>
</organism>
<accession>A0A0M7BEP3</accession>
<dbReference type="InterPro" id="IPR036291">
    <property type="entry name" value="NAD(P)-bd_dom_sf"/>
</dbReference>
<dbReference type="InterPro" id="IPR029045">
    <property type="entry name" value="ClpP/crotonase-like_dom_sf"/>
</dbReference>
<proteinExistence type="inferred from homology"/>
<dbReference type="STRING" id="313367.JSE7799_02563"/>
<evidence type="ECO:0000256" key="7">
    <source>
        <dbReference type="ARBA" id="ARBA00023002"/>
    </source>
</evidence>
<evidence type="ECO:0000259" key="14">
    <source>
        <dbReference type="Pfam" id="PF00725"/>
    </source>
</evidence>
<dbReference type="GO" id="GO:0004300">
    <property type="term" value="F:enoyl-CoA hydratase activity"/>
    <property type="evidence" value="ECO:0007669"/>
    <property type="project" value="UniProtKB-EC"/>
</dbReference>
<evidence type="ECO:0000313" key="16">
    <source>
        <dbReference type="EMBL" id="CUH39835.1"/>
    </source>
</evidence>
<comment type="catalytic activity">
    <reaction evidence="12">
        <text>a (3S)-3-hydroxyacyl-CoA + NAD(+) = a 3-oxoacyl-CoA + NADH + H(+)</text>
        <dbReference type="Rhea" id="RHEA:22432"/>
        <dbReference type="ChEBI" id="CHEBI:15378"/>
        <dbReference type="ChEBI" id="CHEBI:57318"/>
        <dbReference type="ChEBI" id="CHEBI:57540"/>
        <dbReference type="ChEBI" id="CHEBI:57945"/>
        <dbReference type="ChEBI" id="CHEBI:90726"/>
        <dbReference type="EC" id="1.1.1.35"/>
    </reaction>
</comment>
<dbReference type="SUPFAM" id="SSF48179">
    <property type="entry name" value="6-phosphogluconate dehydrogenase C-terminal domain-like"/>
    <property type="match status" value="2"/>
</dbReference>
<dbReference type="PROSITE" id="PS00067">
    <property type="entry name" value="3HCDH"/>
    <property type="match status" value="1"/>
</dbReference>
<evidence type="ECO:0000256" key="13">
    <source>
        <dbReference type="SAM" id="MobiDB-lite"/>
    </source>
</evidence>
<dbReference type="InterPro" id="IPR008927">
    <property type="entry name" value="6-PGluconate_DH-like_C_sf"/>
</dbReference>
<dbReference type="GO" id="GO:0070403">
    <property type="term" value="F:NAD+ binding"/>
    <property type="evidence" value="ECO:0007669"/>
    <property type="project" value="InterPro"/>
</dbReference>
<dbReference type="AlphaFoldDB" id="A0A0M7BEP3"/>
<dbReference type="Proteomes" id="UP000049455">
    <property type="component" value="Unassembled WGS sequence"/>
</dbReference>
<dbReference type="InterPro" id="IPR050136">
    <property type="entry name" value="FA_oxidation_alpha_subunit"/>
</dbReference>
<feature type="domain" description="3-hydroxyacyl-CoA dehydrogenase C-terminal" evidence="14">
    <location>
        <begin position="504"/>
        <end position="598"/>
    </location>
</feature>
<feature type="region of interest" description="Disordered" evidence="13">
    <location>
        <begin position="592"/>
        <end position="613"/>
    </location>
</feature>
<dbReference type="RefSeq" id="WP_055663978.1">
    <property type="nucleotide sequence ID" value="NZ_CYPR01000167.1"/>
</dbReference>
<dbReference type="Gene3D" id="1.10.1040.50">
    <property type="match status" value="1"/>
</dbReference>
<evidence type="ECO:0000256" key="8">
    <source>
        <dbReference type="ARBA" id="ARBA00023027"/>
    </source>
</evidence>
<dbReference type="Gene3D" id="3.90.226.10">
    <property type="entry name" value="2-enoyl-CoA Hydratase, Chain A, domain 1"/>
    <property type="match status" value="1"/>
</dbReference>
<dbReference type="InterPro" id="IPR006108">
    <property type="entry name" value="3HC_DH_C"/>
</dbReference>
<dbReference type="CDD" id="cd06558">
    <property type="entry name" value="crotonase-like"/>
    <property type="match status" value="1"/>
</dbReference>
<dbReference type="PANTHER" id="PTHR43612">
    <property type="entry name" value="TRIFUNCTIONAL ENZYME SUBUNIT ALPHA"/>
    <property type="match status" value="1"/>
</dbReference>
<keyword evidence="17" id="KW-1185">Reference proteome</keyword>
<evidence type="ECO:0000256" key="4">
    <source>
        <dbReference type="ARBA" id="ARBA00012076"/>
    </source>
</evidence>
<evidence type="ECO:0000256" key="12">
    <source>
        <dbReference type="ARBA" id="ARBA00049556"/>
    </source>
</evidence>
<evidence type="ECO:0000256" key="1">
    <source>
        <dbReference type="ARBA" id="ARBA00005005"/>
    </source>
</evidence>
<keyword evidence="9" id="KW-0443">Lipid metabolism</keyword>
<keyword evidence="5" id="KW-0276">Fatty acid metabolism</keyword>
<protein>
    <recommendedName>
        <fullName evidence="4">enoyl-CoA hydratase</fullName>
        <ecNumber evidence="4">4.2.1.17</ecNumber>
    </recommendedName>
</protein>
<feature type="domain" description="3-hydroxyacyl-CoA dehydrogenase NAD binding" evidence="15">
    <location>
        <begin position="327"/>
        <end position="501"/>
    </location>
</feature>
<evidence type="ECO:0000256" key="11">
    <source>
        <dbReference type="ARBA" id="ARBA00023268"/>
    </source>
</evidence>
<dbReference type="OrthoDB" id="9771883at2"/>
<comment type="similarity">
    <text evidence="3">In the N-terminal section; belongs to the enoyl-CoA hydratase/isomerase family.</text>
</comment>
<dbReference type="EMBL" id="CYPR01000167">
    <property type="protein sequence ID" value="CUH39835.1"/>
    <property type="molecule type" value="Genomic_DNA"/>
</dbReference>
<comment type="similarity">
    <text evidence="2">In the central section; belongs to the 3-hydroxyacyl-CoA dehydrogenase family.</text>
</comment>
<evidence type="ECO:0000313" key="17">
    <source>
        <dbReference type="Proteomes" id="UP000049455"/>
    </source>
</evidence>
<evidence type="ECO:0000256" key="5">
    <source>
        <dbReference type="ARBA" id="ARBA00022832"/>
    </source>
</evidence>
<evidence type="ECO:0000256" key="9">
    <source>
        <dbReference type="ARBA" id="ARBA00023098"/>
    </source>
</evidence>
<dbReference type="GO" id="GO:0016509">
    <property type="term" value="F:long-chain (3S)-3-hydroxyacyl-CoA dehydrogenase (NAD+) activity"/>
    <property type="evidence" value="ECO:0007669"/>
    <property type="project" value="TreeGrafter"/>
</dbReference>
<keyword evidence="11" id="KW-0511">Multifunctional enzyme</keyword>
<evidence type="ECO:0000256" key="6">
    <source>
        <dbReference type="ARBA" id="ARBA00022963"/>
    </source>
</evidence>
<evidence type="ECO:0000256" key="10">
    <source>
        <dbReference type="ARBA" id="ARBA00023239"/>
    </source>
</evidence>
<dbReference type="GO" id="GO:0006635">
    <property type="term" value="P:fatty acid beta-oxidation"/>
    <property type="evidence" value="ECO:0007669"/>
    <property type="project" value="UniProtKB-UniPathway"/>
</dbReference>
<dbReference type="SUPFAM" id="SSF52096">
    <property type="entry name" value="ClpP/crotonase"/>
    <property type="match status" value="1"/>
</dbReference>
<dbReference type="Pfam" id="PF02737">
    <property type="entry name" value="3HCDH_N"/>
    <property type="match status" value="1"/>
</dbReference>
<sequence>MTGPVLEHLGEVRLELGAARDAPREGHWRQGKAGDGIVWMALDRPDSGTNTISKAVLLELSEQLDQLEQNPPEALVLRSAKPKGFAAGADIDEFTGMDPEEIEEMLREGHRILDRLGDLPCPTIAVVHGEALGGGFELALACDWRIAVEGAAFGFPEVQLGLHPGLGGTYRLTGLIDQVEAMQLMLTGKKAHTKKAARLGIADVVTEERHVAAAARACADGEVERRGGGLRGGLKSGALKFSRTRKLAARQMRSKTEKEAPQAHYPAPHALIDLWEEHGDDRSAMQEAELQSFARLVATETCQNLVRVFRLRRALKKRAEGEDGIAHVHVVGAGEMGAEIGAWAAMRGKTETLSDLDLDALGKAVKTAEGVCGGAHLGAAETRDALDRMMPDPNGYGVRRADLVIEAVPEKADLKTKIYKGICKDMKPDAILATNTSSLLLARLSEAVEDKARFAGLHFFNPVSKMQLVEVVRTKATSDSTTQRLAAFCGVIDKLPAPVRDYPGFLVNRMLTPYLLEAMVLLDEGVQKEVVDRAALRFGMPMGPVTLADWVGLDICLDVADGLKDELEKPVPEVPDWMRDMVEEGHTGKKAGRGFYDWSDGRPDPGEGDAGSEDLTDRLILPMLDACMECLRLNVAEDEDEVDGAMIFATGFAPFRGGPMHYARARGHDEVRDRLQELSESYGPRFVPDEGWSRDG</sequence>
<dbReference type="InterPro" id="IPR001753">
    <property type="entry name" value="Enoyl-CoA_hydra/iso"/>
</dbReference>
<keyword evidence="8" id="KW-0520">NAD</keyword>
<dbReference type="InterPro" id="IPR006180">
    <property type="entry name" value="3-OHacyl-CoA_DH_CS"/>
</dbReference>
<gene>
    <name evidence="16" type="primary">fadJ_2</name>
    <name evidence="16" type="ORF">JSE7799_02563</name>
</gene>
<reference evidence="16 17" key="1">
    <citation type="submission" date="2015-09" db="EMBL/GenBank/DDBJ databases">
        <authorList>
            <person name="Jackson K.R."/>
            <person name="Lunt B.L."/>
            <person name="Fisher J.N.B."/>
            <person name="Gardner A.V."/>
            <person name="Bailey M.E."/>
            <person name="Deus L.M."/>
            <person name="Earl A.S."/>
            <person name="Gibby P.D."/>
            <person name="Hartmann K.A."/>
            <person name="Liu J.E."/>
            <person name="Manci A.M."/>
            <person name="Nielsen D.A."/>
            <person name="Solomon M.B."/>
            <person name="Breakwell D.P."/>
            <person name="Burnett S.H."/>
            <person name="Grose J.H."/>
        </authorList>
    </citation>
    <scope>NUCLEOTIDE SEQUENCE [LARGE SCALE GENOMIC DNA]</scope>
    <source>
        <strain evidence="16 17">CECT 7799</strain>
    </source>
</reference>
<dbReference type="SUPFAM" id="SSF51735">
    <property type="entry name" value="NAD(P)-binding Rossmann-fold domains"/>
    <property type="match status" value="1"/>
</dbReference>
<dbReference type="Pfam" id="PF00378">
    <property type="entry name" value="ECH_1"/>
    <property type="match status" value="1"/>
</dbReference>
<name>A0A0M7BEP3_9RHOB</name>
<evidence type="ECO:0000256" key="2">
    <source>
        <dbReference type="ARBA" id="ARBA00007005"/>
    </source>
</evidence>
<evidence type="ECO:0000259" key="15">
    <source>
        <dbReference type="Pfam" id="PF02737"/>
    </source>
</evidence>
<dbReference type="Pfam" id="PF00725">
    <property type="entry name" value="3HCDH"/>
    <property type="match status" value="1"/>
</dbReference>
<dbReference type="Gene3D" id="3.40.50.720">
    <property type="entry name" value="NAD(P)-binding Rossmann-like Domain"/>
    <property type="match status" value="1"/>
</dbReference>
<dbReference type="InterPro" id="IPR006176">
    <property type="entry name" value="3-OHacyl-CoA_DH_NAD-bd"/>
</dbReference>
<dbReference type="PANTHER" id="PTHR43612:SF3">
    <property type="entry name" value="TRIFUNCTIONAL ENZYME SUBUNIT ALPHA, MITOCHONDRIAL"/>
    <property type="match status" value="1"/>
</dbReference>